<comment type="subcellular location">
    <subcellularLocation>
        <location evidence="1">Cytoplasm</location>
    </subcellularLocation>
</comment>
<dbReference type="InterPro" id="IPR003890">
    <property type="entry name" value="MIF4G-like_typ-3"/>
</dbReference>
<dbReference type="PANTHER" id="PTHR12839">
    <property type="entry name" value="NONSENSE-MEDIATED MRNA DECAY PROTEIN 2 UP-FRAMESHIFT SUPPRESSOR 2"/>
    <property type="match status" value="1"/>
</dbReference>
<feature type="compositionally biased region" description="Low complexity" evidence="3">
    <location>
        <begin position="931"/>
        <end position="941"/>
    </location>
</feature>
<accession>A0AAW1TKC6</accession>
<dbReference type="SMART" id="SM00543">
    <property type="entry name" value="MIF4G"/>
    <property type="match status" value="3"/>
</dbReference>
<evidence type="ECO:0000256" key="1">
    <source>
        <dbReference type="ARBA" id="ARBA00004496"/>
    </source>
</evidence>
<feature type="compositionally biased region" description="Acidic residues" evidence="3">
    <location>
        <begin position="908"/>
        <end position="917"/>
    </location>
</feature>
<dbReference type="EMBL" id="JALJOV010000011">
    <property type="protein sequence ID" value="KAK9868806.1"/>
    <property type="molecule type" value="Genomic_DNA"/>
</dbReference>
<evidence type="ECO:0000256" key="3">
    <source>
        <dbReference type="SAM" id="MobiDB-lite"/>
    </source>
</evidence>
<dbReference type="GO" id="GO:0005737">
    <property type="term" value="C:cytoplasm"/>
    <property type="evidence" value="ECO:0007669"/>
    <property type="project" value="UniProtKB-SubCell"/>
</dbReference>
<dbReference type="GO" id="GO:0003723">
    <property type="term" value="F:RNA binding"/>
    <property type="evidence" value="ECO:0007669"/>
    <property type="project" value="InterPro"/>
</dbReference>
<dbReference type="InterPro" id="IPR016024">
    <property type="entry name" value="ARM-type_fold"/>
</dbReference>
<dbReference type="Gene3D" id="1.25.40.180">
    <property type="match status" value="3"/>
</dbReference>
<dbReference type="SUPFAM" id="SSF48371">
    <property type="entry name" value="ARM repeat"/>
    <property type="match status" value="3"/>
</dbReference>
<evidence type="ECO:0000256" key="2">
    <source>
        <dbReference type="ARBA" id="ARBA00022490"/>
    </source>
</evidence>
<feature type="compositionally biased region" description="Acidic residues" evidence="3">
    <location>
        <begin position="410"/>
        <end position="420"/>
    </location>
</feature>
<organism evidence="5 6">
    <name type="scientific">Apatococcus fuscideae</name>
    <dbReference type="NCBI Taxonomy" id="2026836"/>
    <lineage>
        <taxon>Eukaryota</taxon>
        <taxon>Viridiplantae</taxon>
        <taxon>Chlorophyta</taxon>
        <taxon>core chlorophytes</taxon>
        <taxon>Trebouxiophyceae</taxon>
        <taxon>Chlorellales</taxon>
        <taxon>Chlorellaceae</taxon>
        <taxon>Apatococcus</taxon>
    </lineage>
</organism>
<keyword evidence="2" id="KW-0963">Cytoplasm</keyword>
<dbReference type="GO" id="GO:0000184">
    <property type="term" value="P:nuclear-transcribed mRNA catabolic process, nonsense-mediated decay"/>
    <property type="evidence" value="ECO:0007669"/>
    <property type="project" value="InterPro"/>
</dbReference>
<dbReference type="AlphaFoldDB" id="A0AAW1TKC6"/>
<feature type="region of interest" description="Disordered" evidence="3">
    <location>
        <begin position="908"/>
        <end position="943"/>
    </location>
</feature>
<dbReference type="Pfam" id="PF02854">
    <property type="entry name" value="MIF4G"/>
    <property type="match status" value="3"/>
</dbReference>
<dbReference type="Proteomes" id="UP001485043">
    <property type="component" value="Unassembled WGS sequence"/>
</dbReference>
<sequence>MPTDLQGLPQELDRGLLEVAALQARQQREKAEQHRLLRAANLQPTRPDEETLKQLDSSVKRNTGFIKKLRQLSEENFKPLLDELAKLNQTRYVAEVVSAIADAPLRGRDIDGAIQICSLLHQRYSDFGEHLVAALTKSITGRDEAKDALQYKRTRLKILADLLVTGIYRDYSILIDTLRHVAAVNFKADWAGSQSSMLLLSSFARHVSDELLGITSKGLRPFLADAQPVSLQAKQPDDSLAQLVADSKALSTELHHHPPVPHAVQQQLIKILLDAYASASAAFEGYKQTLIRREETYLRIINSRGDLSEHHVTTQEAERSTAEAMQKNIASLADALGKPVPILPPAVIQQTATASSVDILTGKEEDAALSGPFEDEESRLFYESLPDLRAVVPGVLLGNQNVSESKPDEDTSTEMADTEESPSPHASQEDAPDDVLEPQPSAADMEESGEAEPEPEANTPAERQAGQRMLELIKRLSQTRSAKACDDWCLAFCDINSKASRNRLVRELTDVSPMKMALLPFYARITATLSQIFTSIRDGVQAGLERSFRYYKARKDSDLRNVERRAVNARYLSELVKFRSMPFGSFFVLLKSLLDDFAQSNVETAATLVEAAGRFLYSLPETRVRMSNMLEVMQRLKIAKNLNIRQAMLVENAYYICRPPDRPTIEKRERTPLQQYMRHLVHDQLTQDDTKQILRKLRRLPWAENEPYLIRCLLSASTGRYSLAPVLASLTAGLSRYHPSLRTGVIDSLLEEVRSGMEEPHLGTYQRRMGHIVLLGEMYNYKLVDSRIIFDTLHLFLWYGNDNAEEAAVLDPPSDFFRTRLVCGLLRTCGMFFSRGSAASRLDRFLIFFQRYLLSKAPAPLEVTFEVQDLFTLLRPEMQRLLTLEEACVAAAALEAQLEGGLEAIEEVPSDEEDGETGSESGHSGRGNGLSQQAGSQSGGADLMRHELDDDTVRLLHPVNAGEVEVDDEFEREFASLVLSTGPAIQPSALQDEPEETERRMPAPAVAFRMLTKKAGRDDRSRAVQVPANAAIVQTLRARASAEADERAQIKRLTLAADQRAQLENGIKPSGPQLTRIQQPVVQPEQSDQLNDLMRPSRQRASLNTSLGFVFYSIILKPNITWQVGRVDEGGPFMSHGLADDRLDRLLQLNQADVRPLPAP</sequence>
<name>A0AAW1TKC6_9CHLO</name>
<feature type="region of interest" description="Disordered" evidence="3">
    <location>
        <begin position="399"/>
        <end position="462"/>
    </location>
</feature>
<keyword evidence="6" id="KW-1185">Reference proteome</keyword>
<gene>
    <name evidence="5" type="ORF">WJX84_002149</name>
</gene>
<proteinExistence type="predicted"/>
<dbReference type="PANTHER" id="PTHR12839:SF7">
    <property type="entry name" value="REGULATOR OF NONSENSE TRANSCRIPTS 2"/>
    <property type="match status" value="1"/>
</dbReference>
<feature type="domain" description="MIF4G" evidence="4">
    <location>
        <begin position="59"/>
        <end position="251"/>
    </location>
</feature>
<evidence type="ECO:0000313" key="5">
    <source>
        <dbReference type="EMBL" id="KAK9868806.1"/>
    </source>
</evidence>
<feature type="compositionally biased region" description="Acidic residues" evidence="3">
    <location>
        <begin position="444"/>
        <end position="455"/>
    </location>
</feature>
<feature type="domain" description="MIF4G" evidence="4">
    <location>
        <begin position="466"/>
        <end position="660"/>
    </location>
</feature>
<dbReference type="Pfam" id="PF04050">
    <property type="entry name" value="Upf2"/>
    <property type="match status" value="1"/>
</dbReference>
<evidence type="ECO:0000313" key="6">
    <source>
        <dbReference type="Proteomes" id="UP001485043"/>
    </source>
</evidence>
<dbReference type="InterPro" id="IPR007193">
    <property type="entry name" value="Upf2/Nmd2_C"/>
</dbReference>
<reference evidence="5 6" key="1">
    <citation type="journal article" date="2024" name="Nat. Commun.">
        <title>Phylogenomics reveals the evolutionary origins of lichenization in chlorophyte algae.</title>
        <authorList>
            <person name="Puginier C."/>
            <person name="Libourel C."/>
            <person name="Otte J."/>
            <person name="Skaloud P."/>
            <person name="Haon M."/>
            <person name="Grisel S."/>
            <person name="Petersen M."/>
            <person name="Berrin J.G."/>
            <person name="Delaux P.M."/>
            <person name="Dal Grande F."/>
            <person name="Keller J."/>
        </authorList>
    </citation>
    <scope>NUCLEOTIDE SEQUENCE [LARGE SCALE GENOMIC DNA]</scope>
    <source>
        <strain evidence="5 6">SAG 2523</strain>
    </source>
</reference>
<protein>
    <recommendedName>
        <fullName evidence="4">MIF4G domain-containing protein</fullName>
    </recommendedName>
</protein>
<dbReference type="InterPro" id="IPR039762">
    <property type="entry name" value="Nmd2/UPF2"/>
</dbReference>
<dbReference type="GO" id="GO:0035145">
    <property type="term" value="C:exon-exon junction complex"/>
    <property type="evidence" value="ECO:0007669"/>
    <property type="project" value="TreeGrafter"/>
</dbReference>
<feature type="domain" description="MIF4G" evidence="4">
    <location>
        <begin position="674"/>
        <end position="877"/>
    </location>
</feature>
<comment type="caution">
    <text evidence="5">The sequence shown here is derived from an EMBL/GenBank/DDBJ whole genome shotgun (WGS) entry which is preliminary data.</text>
</comment>
<evidence type="ECO:0000259" key="4">
    <source>
        <dbReference type="SMART" id="SM00543"/>
    </source>
</evidence>